<gene>
    <name evidence="1" type="ORF">RHMOL_Rhmol10G0104600</name>
</gene>
<keyword evidence="2" id="KW-1185">Reference proteome</keyword>
<organism evidence="1 2">
    <name type="scientific">Rhododendron molle</name>
    <name type="common">Chinese azalea</name>
    <name type="synonym">Azalea mollis</name>
    <dbReference type="NCBI Taxonomy" id="49168"/>
    <lineage>
        <taxon>Eukaryota</taxon>
        <taxon>Viridiplantae</taxon>
        <taxon>Streptophyta</taxon>
        <taxon>Embryophyta</taxon>
        <taxon>Tracheophyta</taxon>
        <taxon>Spermatophyta</taxon>
        <taxon>Magnoliopsida</taxon>
        <taxon>eudicotyledons</taxon>
        <taxon>Gunneridae</taxon>
        <taxon>Pentapetalae</taxon>
        <taxon>asterids</taxon>
        <taxon>Ericales</taxon>
        <taxon>Ericaceae</taxon>
        <taxon>Ericoideae</taxon>
        <taxon>Rhodoreae</taxon>
        <taxon>Rhododendron</taxon>
    </lineage>
</organism>
<comment type="caution">
    <text evidence="1">The sequence shown here is derived from an EMBL/GenBank/DDBJ whole genome shotgun (WGS) entry which is preliminary data.</text>
</comment>
<evidence type="ECO:0000313" key="2">
    <source>
        <dbReference type="Proteomes" id="UP001062846"/>
    </source>
</evidence>
<name>A0ACC0M195_RHOML</name>
<evidence type="ECO:0000313" key="1">
    <source>
        <dbReference type="EMBL" id="KAI8534622.1"/>
    </source>
</evidence>
<sequence length="75" mass="8481">MDNSLVCNGFSKTYFSIYVHNQTITHPLVTHTISKPTALPIVVVATGKIRAKIRAYKSRNIPYCFRFQPSSAQDH</sequence>
<protein>
    <submittedName>
        <fullName evidence="1">Uncharacterized protein</fullName>
    </submittedName>
</protein>
<dbReference type="Proteomes" id="UP001062846">
    <property type="component" value="Chromosome 10"/>
</dbReference>
<dbReference type="EMBL" id="CM046397">
    <property type="protein sequence ID" value="KAI8534622.1"/>
    <property type="molecule type" value="Genomic_DNA"/>
</dbReference>
<accession>A0ACC0M195</accession>
<reference evidence="1" key="1">
    <citation type="submission" date="2022-02" db="EMBL/GenBank/DDBJ databases">
        <title>Plant Genome Project.</title>
        <authorList>
            <person name="Zhang R.-G."/>
        </authorList>
    </citation>
    <scope>NUCLEOTIDE SEQUENCE</scope>
    <source>
        <strain evidence="1">AT1</strain>
    </source>
</reference>
<proteinExistence type="predicted"/>